<reference evidence="1" key="1">
    <citation type="submission" date="2012-03" db="EMBL/GenBank/DDBJ databases">
        <title>Functional metagenomics reveals considerable lignocellulase gene clusters in the gut microbiome of a wood-feeding higher termite.</title>
        <authorList>
            <person name="Liu N."/>
        </authorList>
    </citation>
    <scope>NUCLEOTIDE SEQUENCE</scope>
</reference>
<evidence type="ECO:0000313" key="1">
    <source>
        <dbReference type="EMBL" id="AGS53664.1"/>
    </source>
</evidence>
<dbReference type="AlphaFoldDB" id="A0A806KK71"/>
<dbReference type="EMBL" id="JQ844240">
    <property type="protein sequence ID" value="AGS53664.1"/>
    <property type="molecule type" value="Genomic_DNA"/>
</dbReference>
<organism evidence="1">
    <name type="scientific">uncultured bacterium contig00097</name>
    <dbReference type="NCBI Taxonomy" id="1181566"/>
    <lineage>
        <taxon>Bacteria</taxon>
        <taxon>environmental samples</taxon>
    </lineage>
</organism>
<sequence length="256" mass="28738">MAAVFFERIKGFFRGLSGGLHPLQAAEERIEIHPVGEIVENLCKIADAAWARYAFSREPLNGKFNDAQRLELTRKALACGSEIAVGCARQHGTSDPALLAEALGLKVDYPATPQDTDRVLFAEYREPNLIHVYMDCLDRAEKLFYEPGVAEALGDCGQLKNLLIAHELYHHLEKQRERDVWTKAYRVTLWKLGPIRNRSTISVLSEIAAMGFSKELTGIQYSPYVLDAFLVYGYSPQIASALYEEMTRFALAPLID</sequence>
<proteinExistence type="predicted"/>
<name>A0A806KK71_9BACT</name>
<accession>A0A806KK71</accession>
<protein>
    <submittedName>
        <fullName evidence="1">Uncharacterized protein</fullName>
    </submittedName>
</protein>